<reference evidence="2" key="2">
    <citation type="journal article" date="2015" name="Data Brief">
        <title>Shoot transcriptome of the giant reed, Arundo donax.</title>
        <authorList>
            <person name="Barrero R.A."/>
            <person name="Guerrero F.D."/>
            <person name="Moolhuijzen P."/>
            <person name="Goolsby J.A."/>
            <person name="Tidwell J."/>
            <person name="Bellgard S.E."/>
            <person name="Bellgard M.I."/>
        </authorList>
    </citation>
    <scope>NUCLEOTIDE SEQUENCE</scope>
    <source>
        <tissue evidence="2">Shoot tissue taken approximately 20 cm above the soil surface</tissue>
    </source>
</reference>
<name>A0A0A9ETG5_ARUDO</name>
<dbReference type="EMBL" id="GBRH01198573">
    <property type="protein sequence ID" value="JAD99322.1"/>
    <property type="molecule type" value="Transcribed_RNA"/>
</dbReference>
<proteinExistence type="predicted"/>
<feature type="compositionally biased region" description="Polar residues" evidence="1">
    <location>
        <begin position="13"/>
        <end position="22"/>
    </location>
</feature>
<reference evidence="2" key="1">
    <citation type="submission" date="2014-09" db="EMBL/GenBank/DDBJ databases">
        <authorList>
            <person name="Magalhaes I.L.F."/>
            <person name="Oliveira U."/>
            <person name="Santos F.R."/>
            <person name="Vidigal T.H.D.A."/>
            <person name="Brescovit A.D."/>
            <person name="Santos A.J."/>
        </authorList>
    </citation>
    <scope>NUCLEOTIDE SEQUENCE</scope>
    <source>
        <tissue evidence="2">Shoot tissue taken approximately 20 cm above the soil surface</tissue>
    </source>
</reference>
<protein>
    <submittedName>
        <fullName evidence="2">Uncharacterized protein</fullName>
    </submittedName>
</protein>
<evidence type="ECO:0000256" key="1">
    <source>
        <dbReference type="SAM" id="MobiDB-lite"/>
    </source>
</evidence>
<organism evidence="2">
    <name type="scientific">Arundo donax</name>
    <name type="common">Giant reed</name>
    <name type="synonym">Donax arundinaceus</name>
    <dbReference type="NCBI Taxonomy" id="35708"/>
    <lineage>
        <taxon>Eukaryota</taxon>
        <taxon>Viridiplantae</taxon>
        <taxon>Streptophyta</taxon>
        <taxon>Embryophyta</taxon>
        <taxon>Tracheophyta</taxon>
        <taxon>Spermatophyta</taxon>
        <taxon>Magnoliopsida</taxon>
        <taxon>Liliopsida</taxon>
        <taxon>Poales</taxon>
        <taxon>Poaceae</taxon>
        <taxon>PACMAD clade</taxon>
        <taxon>Arundinoideae</taxon>
        <taxon>Arundineae</taxon>
        <taxon>Arundo</taxon>
    </lineage>
</organism>
<feature type="region of interest" description="Disordered" evidence="1">
    <location>
        <begin position="1"/>
        <end position="22"/>
    </location>
</feature>
<evidence type="ECO:0000313" key="2">
    <source>
        <dbReference type="EMBL" id="JAD99322.1"/>
    </source>
</evidence>
<sequence>MYAPPSRRWSVGKQHNSGSNLA</sequence>
<dbReference type="AlphaFoldDB" id="A0A0A9ETG5"/>
<accession>A0A0A9ETG5</accession>